<gene>
    <name evidence="2" type="ORF">ACFQZ7_08250</name>
</gene>
<keyword evidence="1" id="KW-1133">Transmembrane helix</keyword>
<feature type="transmembrane region" description="Helical" evidence="1">
    <location>
        <begin position="42"/>
        <end position="60"/>
    </location>
</feature>
<feature type="transmembrane region" description="Helical" evidence="1">
    <location>
        <begin position="66"/>
        <end position="83"/>
    </location>
</feature>
<proteinExistence type="predicted"/>
<keyword evidence="1" id="KW-0812">Transmembrane</keyword>
<dbReference type="EMBL" id="JBHTIO010000039">
    <property type="protein sequence ID" value="MFD0897728.1"/>
    <property type="molecule type" value="Genomic_DNA"/>
</dbReference>
<evidence type="ECO:0000313" key="3">
    <source>
        <dbReference type="Proteomes" id="UP001597104"/>
    </source>
</evidence>
<name>A0ABW3EBN2_9LACO</name>
<keyword evidence="3" id="KW-1185">Reference proteome</keyword>
<keyword evidence="1" id="KW-0472">Membrane</keyword>
<dbReference type="Proteomes" id="UP001597104">
    <property type="component" value="Unassembled WGS sequence"/>
</dbReference>
<dbReference type="RefSeq" id="WP_137638378.1">
    <property type="nucleotide sequence ID" value="NZ_BJDN01000023.1"/>
</dbReference>
<comment type="caution">
    <text evidence="2">The sequence shown here is derived from an EMBL/GenBank/DDBJ whole genome shotgun (WGS) entry which is preliminary data.</text>
</comment>
<reference evidence="3" key="1">
    <citation type="journal article" date="2019" name="Int. J. Syst. Evol. Microbiol.">
        <title>The Global Catalogue of Microorganisms (GCM) 10K type strain sequencing project: providing services to taxonomists for standard genome sequencing and annotation.</title>
        <authorList>
            <consortium name="The Broad Institute Genomics Platform"/>
            <consortium name="The Broad Institute Genome Sequencing Center for Infectious Disease"/>
            <person name="Wu L."/>
            <person name="Ma J."/>
        </authorList>
    </citation>
    <scope>NUCLEOTIDE SEQUENCE [LARGE SCALE GENOMIC DNA]</scope>
    <source>
        <strain evidence="3">CCM 8925</strain>
    </source>
</reference>
<sequence length="92" mass="10676">MKNNDERNFLVSMWNKVAQLESEARLAAREKQQRHAKRLRQLKRLLILVVIASSLLLVMLQTDFAVTMSTQIILILLCWLLDVRTDLGGTRK</sequence>
<protein>
    <recommendedName>
        <fullName evidence="4">YxlC family protein</fullName>
    </recommendedName>
</protein>
<evidence type="ECO:0008006" key="4">
    <source>
        <dbReference type="Google" id="ProtNLM"/>
    </source>
</evidence>
<evidence type="ECO:0000256" key="1">
    <source>
        <dbReference type="SAM" id="Phobius"/>
    </source>
</evidence>
<organism evidence="2 3">
    <name type="scientific">Loigolactobacillus binensis</name>
    <dbReference type="NCBI Taxonomy" id="2559922"/>
    <lineage>
        <taxon>Bacteria</taxon>
        <taxon>Bacillati</taxon>
        <taxon>Bacillota</taxon>
        <taxon>Bacilli</taxon>
        <taxon>Lactobacillales</taxon>
        <taxon>Lactobacillaceae</taxon>
        <taxon>Loigolactobacillus</taxon>
    </lineage>
</organism>
<accession>A0ABW3EBN2</accession>
<evidence type="ECO:0000313" key="2">
    <source>
        <dbReference type="EMBL" id="MFD0897728.1"/>
    </source>
</evidence>